<organism evidence="1 2">
    <name type="scientific">Gemmobacter denitrificans</name>
    <dbReference type="NCBI Taxonomy" id="3123040"/>
    <lineage>
        <taxon>Bacteria</taxon>
        <taxon>Pseudomonadati</taxon>
        <taxon>Pseudomonadota</taxon>
        <taxon>Alphaproteobacteria</taxon>
        <taxon>Rhodobacterales</taxon>
        <taxon>Paracoccaceae</taxon>
        <taxon>Gemmobacter</taxon>
    </lineage>
</organism>
<dbReference type="Proteomes" id="UP001431963">
    <property type="component" value="Unassembled WGS sequence"/>
</dbReference>
<reference evidence="1" key="1">
    <citation type="submission" date="2024-02" db="EMBL/GenBank/DDBJ databases">
        <title>Genome sequences of strain Gemmobacter sp. JM10B15.</title>
        <authorList>
            <person name="Zhang M."/>
        </authorList>
    </citation>
    <scope>NUCLEOTIDE SEQUENCE</scope>
    <source>
        <strain evidence="1">JM10B15</strain>
    </source>
</reference>
<evidence type="ECO:0008006" key="3">
    <source>
        <dbReference type="Google" id="ProtNLM"/>
    </source>
</evidence>
<protein>
    <recommendedName>
        <fullName evidence="3">LysR substrate binding domain-containing protein</fullName>
    </recommendedName>
</protein>
<name>A0ABU8BY22_9RHOB</name>
<accession>A0ABU8BY22</accession>
<proteinExistence type="predicted"/>
<sequence>MADSLSDPFSEVTVGTRTNAVVPTNFLQRVQRVGKGVTEYRCCTFDKQVGLMGHGITPQLVEPSNCDIFIAPRMHSPSADVRNYVSGRLLAEFHSGRSLP</sequence>
<dbReference type="RefSeq" id="WP_335424637.1">
    <property type="nucleotide sequence ID" value="NZ_JBALHR010000011.1"/>
</dbReference>
<comment type="caution">
    <text evidence="1">The sequence shown here is derived from an EMBL/GenBank/DDBJ whole genome shotgun (WGS) entry which is preliminary data.</text>
</comment>
<dbReference type="EMBL" id="JBALHR010000011">
    <property type="protein sequence ID" value="MEH7829605.1"/>
    <property type="molecule type" value="Genomic_DNA"/>
</dbReference>
<evidence type="ECO:0000313" key="1">
    <source>
        <dbReference type="EMBL" id="MEH7829605.1"/>
    </source>
</evidence>
<gene>
    <name evidence="1" type="ORF">V6590_15735</name>
</gene>
<keyword evidence="2" id="KW-1185">Reference proteome</keyword>
<evidence type="ECO:0000313" key="2">
    <source>
        <dbReference type="Proteomes" id="UP001431963"/>
    </source>
</evidence>